<dbReference type="InParanoid" id="A0A078AVD7"/>
<name>A0A078AVD7_STYLE</name>
<dbReference type="AlphaFoldDB" id="A0A078AVD7"/>
<evidence type="ECO:0000313" key="2">
    <source>
        <dbReference type="EMBL" id="CDW86006.1"/>
    </source>
</evidence>
<protein>
    <recommendedName>
        <fullName evidence="1">ISXO2-like transposase domain-containing protein</fullName>
    </recommendedName>
</protein>
<dbReference type="SMART" id="SM01126">
    <property type="entry name" value="DDE_Tnp_IS1595"/>
    <property type="match status" value="1"/>
</dbReference>
<gene>
    <name evidence="2" type="primary">Contig12262.g13096</name>
    <name evidence="2" type="ORF">STYLEM_15097</name>
</gene>
<dbReference type="PANTHER" id="PTHR47163">
    <property type="entry name" value="DDE_TNP_IS1595 DOMAIN-CONTAINING PROTEIN"/>
    <property type="match status" value="1"/>
</dbReference>
<keyword evidence="3" id="KW-1185">Reference proteome</keyword>
<dbReference type="OrthoDB" id="10067637at2759"/>
<evidence type="ECO:0000259" key="1">
    <source>
        <dbReference type="SMART" id="SM01126"/>
    </source>
</evidence>
<dbReference type="EMBL" id="CCKQ01014256">
    <property type="protein sequence ID" value="CDW86006.1"/>
    <property type="molecule type" value="Genomic_DNA"/>
</dbReference>
<organism evidence="2 3">
    <name type="scientific">Stylonychia lemnae</name>
    <name type="common">Ciliate</name>
    <dbReference type="NCBI Taxonomy" id="5949"/>
    <lineage>
        <taxon>Eukaryota</taxon>
        <taxon>Sar</taxon>
        <taxon>Alveolata</taxon>
        <taxon>Ciliophora</taxon>
        <taxon>Intramacronucleata</taxon>
        <taxon>Spirotrichea</taxon>
        <taxon>Stichotrichia</taxon>
        <taxon>Sporadotrichida</taxon>
        <taxon>Oxytrichidae</taxon>
        <taxon>Stylonychinae</taxon>
        <taxon>Stylonychia</taxon>
    </lineage>
</organism>
<sequence length="368" mass="44077">MFRHSLAHYWVKHIKGKLQLPGVVEIDETMASAKKYSVGIKFPTQRWVFGMFCRDTKIPIMYFIKNRNHWNIYPLLKKHIQPGGVVVSDEHATYVCLQSAKSRLASFGWYHFWVVHSSRYSHEKFPFLYTSNVEQVWSKLKLQNVGLKQMNTQSKIERYVDAFCLRYIVKHESLYPFVLRCLKEYYQDQVQIFKNITYHEEDYYPYIIDIEHCITHVLQREGSAKVIKDFELNNSTERRKYAFFKNIDFEELPSHFGIEDSEIDPSMLRFLDLEKRNTDVGKDLKSYIIPIGYDLLQQYERDPEEERKKEKKSNFFKKHFIDISTAQTMEDLDYSRQVEQNASKNAVCIDYNKIRRPGFTIKRWLQQC</sequence>
<proteinExistence type="predicted"/>
<dbReference type="PANTHER" id="PTHR47163:SF2">
    <property type="entry name" value="SI:DKEY-17M8.2"/>
    <property type="match status" value="1"/>
</dbReference>
<dbReference type="InterPro" id="IPR053164">
    <property type="entry name" value="IS1016-like_transposase"/>
</dbReference>
<evidence type="ECO:0000313" key="3">
    <source>
        <dbReference type="Proteomes" id="UP000039865"/>
    </source>
</evidence>
<dbReference type="InterPro" id="IPR024445">
    <property type="entry name" value="Tnp_ISXO2-like"/>
</dbReference>
<dbReference type="Proteomes" id="UP000039865">
    <property type="component" value="Unassembled WGS sequence"/>
</dbReference>
<reference evidence="2 3" key="1">
    <citation type="submission" date="2014-06" db="EMBL/GenBank/DDBJ databases">
        <authorList>
            <person name="Swart Estienne"/>
        </authorList>
    </citation>
    <scope>NUCLEOTIDE SEQUENCE [LARGE SCALE GENOMIC DNA]</scope>
    <source>
        <strain evidence="2 3">130c</strain>
    </source>
</reference>
<dbReference type="Pfam" id="PF12762">
    <property type="entry name" value="DDE_Tnp_IS1595"/>
    <property type="match status" value="1"/>
</dbReference>
<accession>A0A078AVD7</accession>
<feature type="domain" description="ISXO2-like transposase" evidence="1">
    <location>
        <begin position="19"/>
        <end position="168"/>
    </location>
</feature>